<keyword evidence="11" id="KW-0206">Cytoskeleton</keyword>
<evidence type="ECO:0000313" key="15">
    <source>
        <dbReference type="Proteomes" id="UP000242913"/>
    </source>
</evidence>
<dbReference type="OrthoDB" id="10263060at2759"/>
<dbReference type="GO" id="GO:0005930">
    <property type="term" value="C:axoneme"/>
    <property type="evidence" value="ECO:0007669"/>
    <property type="project" value="TreeGrafter"/>
</dbReference>
<keyword evidence="4" id="KW-0217">Developmental protein</keyword>
<evidence type="ECO:0000313" key="14">
    <source>
        <dbReference type="EMBL" id="OZC05641.1"/>
    </source>
</evidence>
<dbReference type="GO" id="GO:0045504">
    <property type="term" value="F:dynein heavy chain binding"/>
    <property type="evidence" value="ECO:0007669"/>
    <property type="project" value="TreeGrafter"/>
</dbReference>
<evidence type="ECO:0000256" key="10">
    <source>
        <dbReference type="ARBA" id="ARBA00023175"/>
    </source>
</evidence>
<keyword evidence="9" id="KW-0969">Cilium</keyword>
<feature type="region of interest" description="Disordered" evidence="13">
    <location>
        <begin position="94"/>
        <end position="113"/>
    </location>
</feature>
<keyword evidence="5" id="KW-0963">Cytoplasm</keyword>
<keyword evidence="8" id="KW-0243">Dynein</keyword>
<evidence type="ECO:0000256" key="11">
    <source>
        <dbReference type="ARBA" id="ARBA00023212"/>
    </source>
</evidence>
<dbReference type="GO" id="GO:0035721">
    <property type="term" value="P:intraciliary retrograde transport"/>
    <property type="evidence" value="ECO:0007669"/>
    <property type="project" value="InterPro"/>
</dbReference>
<evidence type="ECO:0000256" key="2">
    <source>
        <dbReference type="ARBA" id="ARBA00004245"/>
    </source>
</evidence>
<evidence type="ECO:0000256" key="1">
    <source>
        <dbReference type="ARBA" id="ARBA00004138"/>
    </source>
</evidence>
<dbReference type="GO" id="GO:0035735">
    <property type="term" value="P:intraciliary transport involved in cilium assembly"/>
    <property type="evidence" value="ECO:0007669"/>
    <property type="project" value="InterPro"/>
</dbReference>
<evidence type="ECO:0000256" key="7">
    <source>
        <dbReference type="ARBA" id="ARBA00022794"/>
    </source>
</evidence>
<protein>
    <submittedName>
        <fullName evidence="14">Uncharacterized protein</fullName>
    </submittedName>
</protein>
<comment type="similarity">
    <text evidence="3">Belongs to the dynein light intermediate chain family.</text>
</comment>
<evidence type="ECO:0000256" key="5">
    <source>
        <dbReference type="ARBA" id="ARBA00022490"/>
    </source>
</evidence>
<keyword evidence="6" id="KW-0493">Microtubule</keyword>
<evidence type="ECO:0000256" key="3">
    <source>
        <dbReference type="ARBA" id="ARBA00006831"/>
    </source>
</evidence>
<evidence type="ECO:0000256" key="13">
    <source>
        <dbReference type="SAM" id="MobiDB-lite"/>
    </source>
</evidence>
<dbReference type="PANTHER" id="PTHR13236">
    <property type="entry name" value="DYNEIN 2 LIGHT INTERMEDIATE CHAIN, ISOFORM 2"/>
    <property type="match status" value="1"/>
</dbReference>
<proteinExistence type="inferred from homology"/>
<dbReference type="AlphaFoldDB" id="A0A238BJT4"/>
<comment type="subcellular location">
    <subcellularLocation>
        <location evidence="1">Cell projection</location>
        <location evidence="1">Cilium</location>
    </subcellularLocation>
    <subcellularLocation>
        <location evidence="2">Cytoplasm</location>
        <location evidence="2">Cytoskeleton</location>
    </subcellularLocation>
</comment>
<name>A0A238BJT4_9BILA</name>
<keyword evidence="12" id="KW-0966">Cell projection</keyword>
<evidence type="ECO:0000256" key="4">
    <source>
        <dbReference type="ARBA" id="ARBA00022473"/>
    </source>
</evidence>
<dbReference type="Proteomes" id="UP000242913">
    <property type="component" value="Unassembled WGS sequence"/>
</dbReference>
<sequence length="148" mass="16661">MAHMNGATLAMFSNKMENTMIKIRALISSVVFGTTAPKTIGTDHNKPLSVPAGADSLMDIGAPPFINPSASLIGATSTRDIWHEAYLELFPAKEKHKERENSPTENVQYREPEIDELIEQRTRELEQYIRHKKDRAALEAKAQRMDLQ</sequence>
<dbReference type="GO" id="GO:0005874">
    <property type="term" value="C:microtubule"/>
    <property type="evidence" value="ECO:0007669"/>
    <property type="project" value="UniProtKB-KW"/>
</dbReference>
<evidence type="ECO:0000256" key="12">
    <source>
        <dbReference type="ARBA" id="ARBA00023273"/>
    </source>
</evidence>
<dbReference type="EMBL" id="KZ270600">
    <property type="protein sequence ID" value="OZC05641.1"/>
    <property type="molecule type" value="Genomic_DNA"/>
</dbReference>
<dbReference type="InterPro" id="IPR040045">
    <property type="entry name" value="DYNC2LI1"/>
</dbReference>
<evidence type="ECO:0000256" key="8">
    <source>
        <dbReference type="ARBA" id="ARBA00023017"/>
    </source>
</evidence>
<dbReference type="PANTHER" id="PTHR13236:SF0">
    <property type="entry name" value="CYTOPLASMIC DYNEIN 2 LIGHT INTERMEDIATE CHAIN 1"/>
    <property type="match status" value="1"/>
</dbReference>
<reference evidence="14 15" key="1">
    <citation type="submission" date="2015-12" db="EMBL/GenBank/DDBJ databases">
        <title>Draft genome of the nematode, Onchocerca flexuosa.</title>
        <authorList>
            <person name="Mitreva M."/>
        </authorList>
    </citation>
    <scope>NUCLEOTIDE SEQUENCE [LARGE SCALE GENOMIC DNA]</scope>
    <source>
        <strain evidence="14">Red Deer</strain>
    </source>
</reference>
<organism evidence="14 15">
    <name type="scientific">Onchocerca flexuosa</name>
    <dbReference type="NCBI Taxonomy" id="387005"/>
    <lineage>
        <taxon>Eukaryota</taxon>
        <taxon>Metazoa</taxon>
        <taxon>Ecdysozoa</taxon>
        <taxon>Nematoda</taxon>
        <taxon>Chromadorea</taxon>
        <taxon>Rhabditida</taxon>
        <taxon>Spirurina</taxon>
        <taxon>Spiruromorpha</taxon>
        <taxon>Filarioidea</taxon>
        <taxon>Onchocercidae</taxon>
        <taxon>Onchocerca</taxon>
    </lineage>
</organism>
<evidence type="ECO:0000256" key="6">
    <source>
        <dbReference type="ARBA" id="ARBA00022701"/>
    </source>
</evidence>
<accession>A0A238BJT4</accession>
<dbReference type="GO" id="GO:0005868">
    <property type="term" value="C:cytoplasmic dynein complex"/>
    <property type="evidence" value="ECO:0007669"/>
    <property type="project" value="InterPro"/>
</dbReference>
<dbReference type="GO" id="GO:0036064">
    <property type="term" value="C:ciliary basal body"/>
    <property type="evidence" value="ECO:0007669"/>
    <property type="project" value="TreeGrafter"/>
</dbReference>
<keyword evidence="15" id="KW-1185">Reference proteome</keyword>
<keyword evidence="7" id="KW-0970">Cilium biogenesis/degradation</keyword>
<gene>
    <name evidence="14" type="ORF">X798_07384</name>
</gene>
<keyword evidence="10" id="KW-0505">Motor protein</keyword>
<evidence type="ECO:0000256" key="9">
    <source>
        <dbReference type="ARBA" id="ARBA00023069"/>
    </source>
</evidence>